<dbReference type="GO" id="GO:0005739">
    <property type="term" value="C:mitochondrion"/>
    <property type="evidence" value="ECO:0007669"/>
    <property type="project" value="GOC"/>
</dbReference>
<proteinExistence type="inferred from homology"/>
<dbReference type="CDD" id="cd02968">
    <property type="entry name" value="SCO"/>
    <property type="match status" value="1"/>
</dbReference>
<evidence type="ECO:0000256" key="2">
    <source>
        <dbReference type="PIRSR" id="PIRSR603782-1"/>
    </source>
</evidence>
<dbReference type="EMBL" id="CACRXK020007768">
    <property type="protein sequence ID" value="CAB4013131.1"/>
    <property type="molecule type" value="Genomic_DNA"/>
</dbReference>
<dbReference type="Gene3D" id="3.40.30.10">
    <property type="entry name" value="Glutaredoxin"/>
    <property type="match status" value="1"/>
</dbReference>
<dbReference type="OrthoDB" id="270009at2759"/>
<feature type="disulfide bond" description="Redox-active" evidence="3">
    <location>
        <begin position="152"/>
        <end position="156"/>
    </location>
</feature>
<comment type="caution">
    <text evidence="4">The sequence shown here is derived from an EMBL/GenBank/DDBJ whole genome shotgun (WGS) entry which is preliminary data.</text>
</comment>
<reference evidence="4" key="1">
    <citation type="submission" date="2020-04" db="EMBL/GenBank/DDBJ databases">
        <authorList>
            <person name="Alioto T."/>
            <person name="Alioto T."/>
            <person name="Gomez Garrido J."/>
        </authorList>
    </citation>
    <scope>NUCLEOTIDE SEQUENCE</scope>
    <source>
        <strain evidence="4">A484AB</strain>
    </source>
</reference>
<evidence type="ECO:0000256" key="1">
    <source>
        <dbReference type="ARBA" id="ARBA00010996"/>
    </source>
</evidence>
<gene>
    <name evidence="4" type="ORF">PACLA_8A030246</name>
</gene>
<feature type="binding site" evidence="2">
    <location>
        <position position="156"/>
    </location>
    <ligand>
        <name>Cu cation</name>
        <dbReference type="ChEBI" id="CHEBI:23378"/>
    </ligand>
</feature>
<comment type="similarity">
    <text evidence="1">Belongs to the SCO1/2 family.</text>
</comment>
<dbReference type="Proteomes" id="UP001152795">
    <property type="component" value="Unassembled WGS sequence"/>
</dbReference>
<sequence>MYKNLISNMAANFAKITTIAGIRATRRIHIVTSYNNKLYKFIGQTGSRKKIPCCTMSQEPPKKYDFVKESSKRGPIRWTGLIATVIVGGAAVYYVKQAKDEMEKKREAEKQRSIGKAAIGGPFTLVNHEGKTVTNKDYFGHWLILYFGFTHCPDICPETLEKLQNALDKIDSTKDAPDKVLPIFITVDPARDDVKTVAEYIKDFHPRLVGLTGTEEQVKATCKVYRVYYSAGPADADNDYIVDHSVILYLVDPDGEFVDYFGQNMDEHEIANTTISHMLKYKFGNKK</sequence>
<evidence type="ECO:0000256" key="3">
    <source>
        <dbReference type="PIRSR" id="PIRSR603782-2"/>
    </source>
</evidence>
<dbReference type="Pfam" id="PF02630">
    <property type="entry name" value="SCO1-SenC"/>
    <property type="match status" value="1"/>
</dbReference>
<protein>
    <submittedName>
        <fullName evidence="4">SCO1 homolog, mitochondrial</fullName>
    </submittedName>
</protein>
<dbReference type="PANTHER" id="PTHR12151:SF5">
    <property type="entry name" value="AT19154P"/>
    <property type="match status" value="1"/>
</dbReference>
<accession>A0A6S7J779</accession>
<dbReference type="FunFam" id="3.40.30.10:FF:000013">
    <property type="entry name" value="Blast:Protein SCO1 homolog, mitochondrial"/>
    <property type="match status" value="1"/>
</dbReference>
<keyword evidence="2" id="KW-0479">Metal-binding</keyword>
<evidence type="ECO:0000313" key="4">
    <source>
        <dbReference type="EMBL" id="CAB4013131.1"/>
    </source>
</evidence>
<name>A0A6S7J779_PARCT</name>
<dbReference type="PANTHER" id="PTHR12151">
    <property type="entry name" value="ELECTRON TRANSPORT PROTIN SCO1/SENC FAMILY MEMBER"/>
    <property type="match status" value="1"/>
</dbReference>
<keyword evidence="3" id="KW-1015">Disulfide bond</keyword>
<feature type="binding site" evidence="2">
    <location>
        <position position="152"/>
    </location>
    <ligand>
        <name>Cu cation</name>
        <dbReference type="ChEBI" id="CHEBI:23378"/>
    </ligand>
</feature>
<dbReference type="AlphaFoldDB" id="A0A6S7J779"/>
<dbReference type="GO" id="GO:0046872">
    <property type="term" value="F:metal ion binding"/>
    <property type="evidence" value="ECO:0007669"/>
    <property type="project" value="UniProtKB-KW"/>
</dbReference>
<dbReference type="InterPro" id="IPR003782">
    <property type="entry name" value="SCO1/SenC"/>
</dbReference>
<dbReference type="GO" id="GO:0033617">
    <property type="term" value="P:mitochondrial respiratory chain complex IV assembly"/>
    <property type="evidence" value="ECO:0007669"/>
    <property type="project" value="TreeGrafter"/>
</dbReference>
<evidence type="ECO:0000313" key="5">
    <source>
        <dbReference type="Proteomes" id="UP001152795"/>
    </source>
</evidence>
<dbReference type="InterPro" id="IPR036249">
    <property type="entry name" value="Thioredoxin-like_sf"/>
</dbReference>
<organism evidence="4 5">
    <name type="scientific">Paramuricea clavata</name>
    <name type="common">Red gorgonian</name>
    <name type="synonym">Violescent sea-whip</name>
    <dbReference type="NCBI Taxonomy" id="317549"/>
    <lineage>
        <taxon>Eukaryota</taxon>
        <taxon>Metazoa</taxon>
        <taxon>Cnidaria</taxon>
        <taxon>Anthozoa</taxon>
        <taxon>Octocorallia</taxon>
        <taxon>Malacalcyonacea</taxon>
        <taxon>Plexauridae</taxon>
        <taxon>Paramuricea</taxon>
    </lineage>
</organism>
<feature type="binding site" evidence="2">
    <location>
        <position position="244"/>
    </location>
    <ligand>
        <name>Cu cation</name>
        <dbReference type="ChEBI" id="CHEBI:23378"/>
    </ligand>
</feature>
<dbReference type="SUPFAM" id="SSF52833">
    <property type="entry name" value="Thioredoxin-like"/>
    <property type="match status" value="1"/>
</dbReference>
<keyword evidence="2" id="KW-0186">Copper</keyword>
<keyword evidence="5" id="KW-1185">Reference proteome</keyword>